<dbReference type="Proteomes" id="UP000289738">
    <property type="component" value="Chromosome A07"/>
</dbReference>
<name>A0A445CEI7_ARAHY</name>
<keyword evidence="2" id="KW-1185">Reference proteome</keyword>
<accession>A0A445CEI7</accession>
<gene>
    <name evidence="1" type="ORF">Ahy_A07g035802</name>
</gene>
<evidence type="ECO:0008006" key="3">
    <source>
        <dbReference type="Google" id="ProtNLM"/>
    </source>
</evidence>
<protein>
    <recommendedName>
        <fullName evidence="3">FAR1 domain-containing protein</fullName>
    </recommendedName>
</protein>
<proteinExistence type="predicted"/>
<comment type="caution">
    <text evidence="1">The sequence shown here is derived from an EMBL/GenBank/DDBJ whole genome shotgun (WGS) entry which is preliminary data.</text>
</comment>
<dbReference type="EMBL" id="SDMP01000007">
    <property type="protein sequence ID" value="RYR49335.1"/>
    <property type="molecule type" value="Genomic_DNA"/>
</dbReference>
<evidence type="ECO:0000313" key="1">
    <source>
        <dbReference type="EMBL" id="RYR49335.1"/>
    </source>
</evidence>
<evidence type="ECO:0000313" key="2">
    <source>
        <dbReference type="Proteomes" id="UP000289738"/>
    </source>
</evidence>
<dbReference type="AlphaFoldDB" id="A0A445CEI7"/>
<sequence>MTFNTLEGDAELYKDYSKVTSFSTRIKSTNKKGKEIKN</sequence>
<organism evidence="1 2">
    <name type="scientific">Arachis hypogaea</name>
    <name type="common">Peanut</name>
    <dbReference type="NCBI Taxonomy" id="3818"/>
    <lineage>
        <taxon>Eukaryota</taxon>
        <taxon>Viridiplantae</taxon>
        <taxon>Streptophyta</taxon>
        <taxon>Embryophyta</taxon>
        <taxon>Tracheophyta</taxon>
        <taxon>Spermatophyta</taxon>
        <taxon>Magnoliopsida</taxon>
        <taxon>eudicotyledons</taxon>
        <taxon>Gunneridae</taxon>
        <taxon>Pentapetalae</taxon>
        <taxon>rosids</taxon>
        <taxon>fabids</taxon>
        <taxon>Fabales</taxon>
        <taxon>Fabaceae</taxon>
        <taxon>Papilionoideae</taxon>
        <taxon>50 kb inversion clade</taxon>
        <taxon>dalbergioids sensu lato</taxon>
        <taxon>Dalbergieae</taxon>
        <taxon>Pterocarpus clade</taxon>
        <taxon>Arachis</taxon>
    </lineage>
</organism>
<reference evidence="1 2" key="1">
    <citation type="submission" date="2019-01" db="EMBL/GenBank/DDBJ databases">
        <title>Sequencing of cultivated peanut Arachis hypogaea provides insights into genome evolution and oil improvement.</title>
        <authorList>
            <person name="Chen X."/>
        </authorList>
    </citation>
    <scope>NUCLEOTIDE SEQUENCE [LARGE SCALE GENOMIC DNA]</scope>
    <source>
        <strain evidence="2">cv. Fuhuasheng</strain>
        <tissue evidence="1">Leaves</tissue>
    </source>
</reference>